<dbReference type="RefSeq" id="WP_073077715.1">
    <property type="nucleotide sequence ID" value="NZ_FRBL01000001.1"/>
</dbReference>
<accession>A0A1M6W8I0</accession>
<sequence>MKQLATTLLLLIFGVFFMQTQAQNPTINIEGTSASIVSKLGKSLVLTDQQQPKLLTLVTNYLQQKSNIQALKGSNEKAYQTKLNSMQNGLNNKLKALLGTEQFNNYLSLKPAAPDATNVLTYLYY</sequence>
<name>A0A1M6W8I0_9BACT</name>
<gene>
    <name evidence="2" type="ORF">SAMN05444266_101519</name>
</gene>
<reference evidence="2 3" key="1">
    <citation type="submission" date="2016-11" db="EMBL/GenBank/DDBJ databases">
        <authorList>
            <person name="Jaros S."/>
            <person name="Januszkiewicz K."/>
            <person name="Wedrychowicz H."/>
        </authorList>
    </citation>
    <scope>NUCLEOTIDE SEQUENCE [LARGE SCALE GENOMIC DNA]</scope>
    <source>
        <strain evidence="2 3">DSM 27406</strain>
    </source>
</reference>
<dbReference type="AlphaFoldDB" id="A0A1M6W8I0"/>
<keyword evidence="1" id="KW-0732">Signal</keyword>
<dbReference type="EMBL" id="FRBL01000001">
    <property type="protein sequence ID" value="SHK89795.1"/>
    <property type="molecule type" value="Genomic_DNA"/>
</dbReference>
<keyword evidence="3" id="KW-1185">Reference proteome</keyword>
<evidence type="ECO:0008006" key="4">
    <source>
        <dbReference type="Google" id="ProtNLM"/>
    </source>
</evidence>
<organism evidence="2 3">
    <name type="scientific">Chitinophaga jiangningensis</name>
    <dbReference type="NCBI Taxonomy" id="1419482"/>
    <lineage>
        <taxon>Bacteria</taxon>
        <taxon>Pseudomonadati</taxon>
        <taxon>Bacteroidota</taxon>
        <taxon>Chitinophagia</taxon>
        <taxon>Chitinophagales</taxon>
        <taxon>Chitinophagaceae</taxon>
        <taxon>Chitinophaga</taxon>
    </lineage>
</organism>
<evidence type="ECO:0000256" key="1">
    <source>
        <dbReference type="SAM" id="SignalP"/>
    </source>
</evidence>
<protein>
    <recommendedName>
        <fullName evidence="4">Peptidylprolyl isomerase</fullName>
    </recommendedName>
</protein>
<dbReference type="OrthoDB" id="673101at2"/>
<proteinExistence type="predicted"/>
<feature type="chain" id="PRO_5012951987" description="Peptidylprolyl isomerase" evidence="1">
    <location>
        <begin position="23"/>
        <end position="125"/>
    </location>
</feature>
<dbReference type="STRING" id="1419482.SAMN05444266_101519"/>
<evidence type="ECO:0000313" key="2">
    <source>
        <dbReference type="EMBL" id="SHK89795.1"/>
    </source>
</evidence>
<dbReference type="Proteomes" id="UP000184420">
    <property type="component" value="Unassembled WGS sequence"/>
</dbReference>
<evidence type="ECO:0000313" key="3">
    <source>
        <dbReference type="Proteomes" id="UP000184420"/>
    </source>
</evidence>
<feature type="signal peptide" evidence="1">
    <location>
        <begin position="1"/>
        <end position="22"/>
    </location>
</feature>